<dbReference type="RefSeq" id="WP_008252580.1">
    <property type="nucleotide sequence ID" value="NZ_CP014544.1"/>
</dbReference>
<dbReference type="SUPFAM" id="SSF54534">
    <property type="entry name" value="FKBP-like"/>
    <property type="match status" value="1"/>
</dbReference>
<dbReference type="KEGG" id="zal:AZF00_17285"/>
<keyword evidence="4 6" id="KW-0697">Rotamase</keyword>
<dbReference type="InterPro" id="IPR036944">
    <property type="entry name" value="PPIase_FKBP_N_sf"/>
</dbReference>
<dbReference type="InterPro" id="IPR000774">
    <property type="entry name" value="PPIase_FKBP_N"/>
</dbReference>
<comment type="catalytic activity">
    <reaction evidence="1 6 7">
        <text>[protein]-peptidylproline (omega=180) = [protein]-peptidylproline (omega=0)</text>
        <dbReference type="Rhea" id="RHEA:16237"/>
        <dbReference type="Rhea" id="RHEA-COMP:10747"/>
        <dbReference type="Rhea" id="RHEA-COMP:10748"/>
        <dbReference type="ChEBI" id="CHEBI:83833"/>
        <dbReference type="ChEBI" id="CHEBI:83834"/>
        <dbReference type="EC" id="5.2.1.8"/>
    </reaction>
</comment>
<dbReference type="Gene3D" id="3.10.50.40">
    <property type="match status" value="1"/>
</dbReference>
<evidence type="ECO:0000313" key="10">
    <source>
        <dbReference type="Proteomes" id="UP000074119"/>
    </source>
</evidence>
<protein>
    <recommendedName>
        <fullName evidence="7">Peptidyl-prolyl cis-trans isomerase</fullName>
        <ecNumber evidence="7">5.2.1.8</ecNumber>
    </recommendedName>
</protein>
<gene>
    <name evidence="9" type="ORF">AZF00_17285</name>
</gene>
<sequence>MNKTLVCAVVMSGLLTACGGDKSSKADLGSEIGKVSYGIGANIGARFGEDLPLDVDAFSAGVRDALAGGEMQMTEEEIMSTLQAYQQKQLAERQEEAQAAGGKNQAEADAFFAKNGSVDGVTTTESGLQYQVLVEGNGAKPTADDTVEVHYHGTLLDGTVFDSSYQRGETVSFPVGGVIPGWTEALQLMPVGSKWKLFIPPSLAYGAGGAGQMIGPNAALVFDVELISIAGAE</sequence>
<dbReference type="EMBL" id="CP014544">
    <property type="protein sequence ID" value="AMO69946.1"/>
    <property type="molecule type" value="Genomic_DNA"/>
</dbReference>
<dbReference type="GO" id="GO:0006457">
    <property type="term" value="P:protein folding"/>
    <property type="evidence" value="ECO:0007669"/>
    <property type="project" value="InterPro"/>
</dbReference>
<dbReference type="GO" id="GO:0003755">
    <property type="term" value="F:peptidyl-prolyl cis-trans isomerase activity"/>
    <property type="evidence" value="ECO:0007669"/>
    <property type="project" value="UniProtKB-UniRule"/>
</dbReference>
<accession>A0A127M9Q6</accession>
<proteinExistence type="inferred from homology"/>
<keyword evidence="5 6" id="KW-0413">Isomerase</keyword>
<feature type="domain" description="PPIase FKBP-type" evidence="8">
    <location>
        <begin position="144"/>
        <end position="230"/>
    </location>
</feature>
<evidence type="ECO:0000313" key="9">
    <source>
        <dbReference type="EMBL" id="AMO69946.1"/>
    </source>
</evidence>
<evidence type="ECO:0000256" key="5">
    <source>
        <dbReference type="ARBA" id="ARBA00023235"/>
    </source>
</evidence>
<dbReference type="InterPro" id="IPR046357">
    <property type="entry name" value="PPIase_dom_sf"/>
</dbReference>
<evidence type="ECO:0000259" key="8">
    <source>
        <dbReference type="PROSITE" id="PS50059"/>
    </source>
</evidence>
<evidence type="ECO:0000256" key="4">
    <source>
        <dbReference type="ARBA" id="ARBA00023110"/>
    </source>
</evidence>
<keyword evidence="3" id="KW-0732">Signal</keyword>
<dbReference type="EC" id="5.2.1.8" evidence="7"/>
<dbReference type="PANTHER" id="PTHR43811:SF23">
    <property type="entry name" value="FKBP-TYPE 22 KDA PEPTIDYL-PROLYL CIS-TRANS ISOMERASE"/>
    <property type="match status" value="1"/>
</dbReference>
<dbReference type="PROSITE" id="PS50059">
    <property type="entry name" value="FKBP_PPIASE"/>
    <property type="match status" value="1"/>
</dbReference>
<dbReference type="FunFam" id="3.10.50.40:FF:000045">
    <property type="entry name" value="Peptidyl-prolyl cis-trans isomerase"/>
    <property type="match status" value="1"/>
</dbReference>
<evidence type="ECO:0000256" key="3">
    <source>
        <dbReference type="ARBA" id="ARBA00022729"/>
    </source>
</evidence>
<dbReference type="PROSITE" id="PS51257">
    <property type="entry name" value="PROKAR_LIPOPROTEIN"/>
    <property type="match status" value="1"/>
</dbReference>
<name>A0A127M9Q6_9GAMM</name>
<dbReference type="Pfam" id="PF00254">
    <property type="entry name" value="FKBP_C"/>
    <property type="match status" value="1"/>
</dbReference>
<dbReference type="InterPro" id="IPR001179">
    <property type="entry name" value="PPIase_FKBP_dom"/>
</dbReference>
<organism evidence="9 10">
    <name type="scientific">Zhongshania aliphaticivorans</name>
    <dbReference type="NCBI Taxonomy" id="1470434"/>
    <lineage>
        <taxon>Bacteria</taxon>
        <taxon>Pseudomonadati</taxon>
        <taxon>Pseudomonadota</taxon>
        <taxon>Gammaproteobacteria</taxon>
        <taxon>Cellvibrionales</taxon>
        <taxon>Spongiibacteraceae</taxon>
        <taxon>Zhongshania</taxon>
    </lineage>
</organism>
<evidence type="ECO:0000256" key="6">
    <source>
        <dbReference type="PROSITE-ProRule" id="PRU00277"/>
    </source>
</evidence>
<evidence type="ECO:0000256" key="7">
    <source>
        <dbReference type="RuleBase" id="RU003915"/>
    </source>
</evidence>
<dbReference type="PANTHER" id="PTHR43811">
    <property type="entry name" value="FKBP-TYPE PEPTIDYL-PROLYL CIS-TRANS ISOMERASE FKPA"/>
    <property type="match status" value="1"/>
</dbReference>
<dbReference type="Proteomes" id="UP000074119">
    <property type="component" value="Chromosome"/>
</dbReference>
<dbReference type="AlphaFoldDB" id="A0A127M9Q6"/>
<dbReference type="STRING" id="1470434.AZF00_17285"/>
<evidence type="ECO:0000256" key="1">
    <source>
        <dbReference type="ARBA" id="ARBA00000971"/>
    </source>
</evidence>
<dbReference type="Pfam" id="PF01346">
    <property type="entry name" value="FKBP_N"/>
    <property type="match status" value="1"/>
</dbReference>
<dbReference type="Gene3D" id="1.10.287.460">
    <property type="entry name" value="Peptidyl-prolyl cis-trans isomerase, FKBP-type, N-terminal domain"/>
    <property type="match status" value="1"/>
</dbReference>
<evidence type="ECO:0000256" key="2">
    <source>
        <dbReference type="ARBA" id="ARBA00006577"/>
    </source>
</evidence>
<reference evidence="9 10" key="1">
    <citation type="submission" date="2015-12" db="EMBL/GenBank/DDBJ databases">
        <authorList>
            <person name="Shamseldin A."/>
            <person name="Moawad H."/>
            <person name="Abd El-Rahim W.M."/>
            <person name="Sadowsky M.J."/>
        </authorList>
    </citation>
    <scope>NUCLEOTIDE SEQUENCE [LARGE SCALE GENOMIC DNA]</scope>
    <source>
        <strain evidence="9 10">SM2</strain>
    </source>
</reference>
<comment type="similarity">
    <text evidence="2 7">Belongs to the FKBP-type PPIase family.</text>
</comment>